<dbReference type="PANTHER" id="PTHR20898">
    <property type="entry name" value="DAEDALUS ON 3-RELATED-RELATED"/>
    <property type="match status" value="1"/>
</dbReference>
<dbReference type="EnsemblMetazoa" id="ASTEI04117-RA">
    <property type="protein sequence ID" value="ASTEI04117-PA"/>
    <property type="gene ID" value="ASTEI04117"/>
</dbReference>
<organism evidence="1 2">
    <name type="scientific">Anopheles stephensi</name>
    <name type="common">Indo-Pakistan malaria mosquito</name>
    <dbReference type="NCBI Taxonomy" id="30069"/>
    <lineage>
        <taxon>Eukaryota</taxon>
        <taxon>Metazoa</taxon>
        <taxon>Ecdysozoa</taxon>
        <taxon>Arthropoda</taxon>
        <taxon>Hexapoda</taxon>
        <taxon>Insecta</taxon>
        <taxon>Pterygota</taxon>
        <taxon>Neoptera</taxon>
        <taxon>Endopterygota</taxon>
        <taxon>Diptera</taxon>
        <taxon>Nematocera</taxon>
        <taxon>Culicoidea</taxon>
        <taxon>Culicidae</taxon>
        <taxon>Anophelinae</taxon>
        <taxon>Anopheles</taxon>
    </lineage>
</organism>
<reference evidence="2" key="1">
    <citation type="journal article" date="2014" name="Genome Biol.">
        <title>Genome analysis of a major urban malaria vector mosquito, Anopheles stephensi.</title>
        <authorList>
            <person name="Jiang X."/>
            <person name="Peery A."/>
            <person name="Hall A.B."/>
            <person name="Sharma A."/>
            <person name="Chen X.G."/>
            <person name="Waterhouse R.M."/>
            <person name="Komissarov A."/>
            <person name="Riehle M.M."/>
            <person name="Shouche Y."/>
            <person name="Sharakhova M.V."/>
            <person name="Lawson D."/>
            <person name="Pakpour N."/>
            <person name="Arensburger P."/>
            <person name="Davidson V.L."/>
            <person name="Eiglmeier K."/>
            <person name="Emrich S."/>
            <person name="George P."/>
            <person name="Kennedy R.C."/>
            <person name="Mane S.P."/>
            <person name="Maslen G."/>
            <person name="Oringanje C."/>
            <person name="Qi Y."/>
            <person name="Settlage R."/>
            <person name="Tojo M."/>
            <person name="Tubio J.M."/>
            <person name="Unger M.F."/>
            <person name="Wang B."/>
            <person name="Vernick K.D."/>
            <person name="Ribeiro J.M."/>
            <person name="James A.A."/>
            <person name="Michel K."/>
            <person name="Riehle M.A."/>
            <person name="Luckhart S."/>
            <person name="Sharakhov I.V."/>
            <person name="Tu Z."/>
        </authorList>
    </citation>
    <scope>NUCLEOTIDE SEQUENCE [LARGE SCALE GENOMIC DNA]</scope>
    <source>
        <strain evidence="2">Indian</strain>
    </source>
</reference>
<accession>A0A182Y6N1</accession>
<evidence type="ECO:0000313" key="1">
    <source>
        <dbReference type="EnsemblMetazoa" id="ASTEI04117-PA"/>
    </source>
</evidence>
<protein>
    <submittedName>
        <fullName evidence="1">Uncharacterized protein</fullName>
    </submittedName>
</protein>
<evidence type="ECO:0000313" key="2">
    <source>
        <dbReference type="Proteomes" id="UP000076408"/>
    </source>
</evidence>
<reference evidence="1" key="2">
    <citation type="submission" date="2020-05" db="UniProtKB">
        <authorList>
            <consortium name="EnsemblMetazoa"/>
        </authorList>
    </citation>
    <scope>IDENTIFICATION</scope>
    <source>
        <strain evidence="1">Indian</strain>
    </source>
</reference>
<dbReference type="Pfam" id="PF06477">
    <property type="entry name" value="DUF1091"/>
    <property type="match status" value="2"/>
</dbReference>
<dbReference type="VEuPathDB" id="VectorBase:ASTEI20_039477"/>
<dbReference type="VEuPathDB" id="VectorBase:ASTEI20_044399"/>
<dbReference type="Proteomes" id="UP000076408">
    <property type="component" value="Unassembled WGS sequence"/>
</dbReference>
<name>A0A182Y6N1_ANOST</name>
<dbReference type="InterPro" id="IPR010512">
    <property type="entry name" value="DUF1091"/>
</dbReference>
<dbReference type="VEuPathDB" id="VectorBase:ASTEI04117"/>
<dbReference type="PANTHER" id="PTHR20898:SF0">
    <property type="entry name" value="DAEDALUS ON 3-RELATED"/>
    <property type="match status" value="1"/>
</dbReference>
<dbReference type="VEuPathDB" id="VectorBase:ASTE005226"/>
<dbReference type="AlphaFoldDB" id="A0A182Y6N1"/>
<sequence length="488" mass="56814">MWYRSCLLLSFSILFVVPRFSLTAIIAGNKEQSNETRPFKLHVTRLICIDLPYAETTVNECRVILRRNQRSLMKVSINVPKVYNFLLLQYRLHYKFTTFQPLLIDGELEVCSYMRGPKTSILENYIYGVMSDLLSNTVYPCPHGNKTYTEITEFKEEYAPKSIPAGDYRMDLRFASKSNVTLLWLQGFATVKRRGIMGSINEEQRNVTRPFKLQVTRVLCVDTPYAETTVNECRVILRRNQRSLISVSINVPKVYNFLLLQYRLHYKFTTYRPLFIDGVVEVCSYLQNPMTNILENYIYCVMSDLLPNSVYPCPHGNKTYTEKIEFKEEYAPKSIPAGDYRLDLRFASKSNKNLTRRYTIQVMRMLYLDMPYVDTVVEECRVVLRCNQRCLMKVSAHVPKMQLLHGVIHVPKVYTYIVIQYNLYYKSKTFQPILINGQFEACATLRDYERGPNQDPLTDYVVHVLKHVIPTVLGSCLEGLCAPIDSCR</sequence>
<dbReference type="OMA" id="KPWLYRR"/>
<proteinExistence type="predicted"/>
<keyword evidence="2" id="KW-1185">Reference proteome</keyword>